<dbReference type="GO" id="GO:0046872">
    <property type="term" value="F:metal ion binding"/>
    <property type="evidence" value="ECO:0007669"/>
    <property type="project" value="UniProtKB-KW"/>
</dbReference>
<dbReference type="OrthoDB" id="3039123at2759"/>
<dbReference type="InterPro" id="IPR029058">
    <property type="entry name" value="AB_hydrolase_fold"/>
</dbReference>
<reference evidence="10 11" key="1">
    <citation type="journal article" date="2019" name="Sci. Rep.">
        <title>A multi-omics analysis of the grapevine pathogen Lasiodiplodia theobromae reveals that temperature affects the expression of virulence- and pathogenicity-related genes.</title>
        <authorList>
            <person name="Felix C."/>
            <person name="Meneses R."/>
            <person name="Goncalves M.F.M."/>
            <person name="Tilleman L."/>
            <person name="Duarte A.S."/>
            <person name="Jorrin-Novo J.V."/>
            <person name="Van de Peer Y."/>
            <person name="Deforce D."/>
            <person name="Van Nieuwerburgh F."/>
            <person name="Esteves A.C."/>
            <person name="Alves A."/>
        </authorList>
    </citation>
    <scope>NUCLEOTIDE SEQUENCE [LARGE SCALE GENOMIC DNA]</scope>
    <source>
        <strain evidence="10 11">LA-SOL3</strain>
    </source>
</reference>
<feature type="compositionally biased region" description="Basic and acidic residues" evidence="9">
    <location>
        <begin position="518"/>
        <end position="530"/>
    </location>
</feature>
<evidence type="ECO:0000256" key="4">
    <source>
        <dbReference type="ARBA" id="ARBA00022729"/>
    </source>
</evidence>
<evidence type="ECO:0000313" key="11">
    <source>
        <dbReference type="Proteomes" id="UP000325902"/>
    </source>
</evidence>
<keyword evidence="7" id="KW-1015">Disulfide bond</keyword>
<accession>A0A5N5D2D3</accession>
<proteinExistence type="inferred from homology"/>
<comment type="similarity">
    <text evidence="1 8">Belongs to the tannase family.</text>
</comment>
<evidence type="ECO:0000256" key="5">
    <source>
        <dbReference type="ARBA" id="ARBA00022801"/>
    </source>
</evidence>
<dbReference type="Proteomes" id="UP000325902">
    <property type="component" value="Unassembled WGS sequence"/>
</dbReference>
<evidence type="ECO:0000256" key="7">
    <source>
        <dbReference type="ARBA" id="ARBA00023157"/>
    </source>
</evidence>
<dbReference type="EC" id="3.1.1.-" evidence="8"/>
<protein>
    <recommendedName>
        <fullName evidence="8">Carboxylic ester hydrolase</fullName>
        <ecNumber evidence="8">3.1.1.-</ecNumber>
    </recommendedName>
</protein>
<evidence type="ECO:0000313" key="10">
    <source>
        <dbReference type="EMBL" id="KAB2571838.1"/>
    </source>
</evidence>
<dbReference type="GO" id="GO:0030600">
    <property type="term" value="F:feruloyl esterase activity"/>
    <property type="evidence" value="ECO:0007669"/>
    <property type="project" value="UniProtKB-ARBA"/>
</dbReference>
<organism evidence="10 11">
    <name type="scientific">Lasiodiplodia theobromae</name>
    <dbReference type="NCBI Taxonomy" id="45133"/>
    <lineage>
        <taxon>Eukaryota</taxon>
        <taxon>Fungi</taxon>
        <taxon>Dikarya</taxon>
        <taxon>Ascomycota</taxon>
        <taxon>Pezizomycotina</taxon>
        <taxon>Dothideomycetes</taxon>
        <taxon>Dothideomycetes incertae sedis</taxon>
        <taxon>Botryosphaeriales</taxon>
        <taxon>Botryosphaeriaceae</taxon>
        <taxon>Lasiodiplodia</taxon>
    </lineage>
</organism>
<dbReference type="SUPFAM" id="SSF53474">
    <property type="entry name" value="alpha/beta-Hydrolases"/>
    <property type="match status" value="1"/>
</dbReference>
<dbReference type="PANTHER" id="PTHR33938">
    <property type="entry name" value="FERULOYL ESTERASE B-RELATED"/>
    <property type="match status" value="1"/>
</dbReference>
<evidence type="ECO:0000256" key="2">
    <source>
        <dbReference type="ARBA" id="ARBA00022487"/>
    </source>
</evidence>
<dbReference type="PANTHER" id="PTHR33938:SF13">
    <property type="entry name" value="CARBOXYLIC ESTER HYDROLASE"/>
    <property type="match status" value="1"/>
</dbReference>
<keyword evidence="4" id="KW-0732">Signal</keyword>
<dbReference type="Gene3D" id="3.40.50.1820">
    <property type="entry name" value="alpha/beta hydrolase"/>
    <property type="match status" value="1"/>
</dbReference>
<gene>
    <name evidence="10" type="ORF">DBV05_g9508</name>
</gene>
<keyword evidence="5 8" id="KW-0378">Hydrolase</keyword>
<evidence type="ECO:0000256" key="1">
    <source>
        <dbReference type="ARBA" id="ARBA00006249"/>
    </source>
</evidence>
<keyword evidence="11" id="KW-1185">Reference proteome</keyword>
<keyword evidence="2" id="KW-0719">Serine esterase</keyword>
<dbReference type="InterPro" id="IPR011118">
    <property type="entry name" value="Tannase/feruloyl_esterase"/>
</dbReference>
<dbReference type="EMBL" id="VCHE01000091">
    <property type="protein sequence ID" value="KAB2571838.1"/>
    <property type="molecule type" value="Genomic_DNA"/>
</dbReference>
<comment type="caution">
    <text evidence="10">The sequence shown here is derived from an EMBL/GenBank/DDBJ whole genome shotgun (WGS) entry which is preliminary data.</text>
</comment>
<sequence>MSLSGNISSVLNCSTAALSVSPFFGAEILSVEANLVQNYSTTVRRDYFFGHPTLTGTDLNFCNVTVTHTHPGRNDTLLTNIWLPTTTWNGRLQAIGGGGMVAGMFPLSNMGMAGAVIEGYASVTINGGLPSEDAQAWALLSPGNANLYVLEDFASRGLADGTVIAKDVVRSFYGREAEYSYWSGCSQGGRQGMMLAQRYPELFDGIHASAPAFNWNEFLVGDFWVQQVLNEFGAYPHPCELDALTTAAIDACDGLDGVVDGVISDIDGCKFDPYTMVGTSITCADTNQTLQITETAAVAADAVWTGTNGTAPWYMPGHQANMTRFDGVGGTTCANGTCTGAPQALFTDWMSYFVMKDPDFDYSNMTREQYLDVYHAAIKEYTSIIGTNDSNLTAFRNAGGKMITYHGLADQIIPFGNTRHYYDAVTAGDPDAKDYFRFFEAPGVGHCSGGAGALPDHTFYSLVDWVEKGIVPTVLEATSDADANGNVLERILCPYPQTAKYDGSGNESSRDSWSCSDSGRRAEKPTAELR</sequence>
<evidence type="ECO:0000256" key="9">
    <source>
        <dbReference type="SAM" id="MobiDB-lite"/>
    </source>
</evidence>
<keyword evidence="6" id="KW-0106">Calcium</keyword>
<dbReference type="Pfam" id="PF07519">
    <property type="entry name" value="Tannase"/>
    <property type="match status" value="1"/>
</dbReference>
<evidence type="ECO:0000256" key="3">
    <source>
        <dbReference type="ARBA" id="ARBA00022723"/>
    </source>
</evidence>
<name>A0A5N5D2D3_9PEZI</name>
<feature type="region of interest" description="Disordered" evidence="9">
    <location>
        <begin position="500"/>
        <end position="530"/>
    </location>
</feature>
<keyword evidence="3" id="KW-0479">Metal-binding</keyword>
<evidence type="ECO:0000256" key="6">
    <source>
        <dbReference type="ARBA" id="ARBA00022837"/>
    </source>
</evidence>
<dbReference type="AlphaFoldDB" id="A0A5N5D2D3"/>
<evidence type="ECO:0000256" key="8">
    <source>
        <dbReference type="RuleBase" id="RU361238"/>
    </source>
</evidence>